<proteinExistence type="inferred from homology"/>
<keyword evidence="16" id="KW-1185">Reference proteome</keyword>
<accession>A0A542E3Z3</accession>
<keyword evidence="8 14" id="KW-0472">Membrane</keyword>
<evidence type="ECO:0000256" key="3">
    <source>
        <dbReference type="ARBA" id="ARBA00022516"/>
    </source>
</evidence>
<evidence type="ECO:0000256" key="9">
    <source>
        <dbReference type="ARBA" id="ARBA00023209"/>
    </source>
</evidence>
<organism evidence="15 16">
    <name type="scientific">Lapillicoccus jejuensis</name>
    <dbReference type="NCBI Taxonomy" id="402171"/>
    <lineage>
        <taxon>Bacteria</taxon>
        <taxon>Bacillati</taxon>
        <taxon>Actinomycetota</taxon>
        <taxon>Actinomycetes</taxon>
        <taxon>Micrococcales</taxon>
        <taxon>Intrasporangiaceae</taxon>
        <taxon>Lapillicoccus</taxon>
    </lineage>
</organism>
<dbReference type="Gene3D" id="1.20.120.1760">
    <property type="match status" value="1"/>
</dbReference>
<evidence type="ECO:0000256" key="14">
    <source>
        <dbReference type="SAM" id="Phobius"/>
    </source>
</evidence>
<feature type="transmembrane region" description="Helical" evidence="14">
    <location>
        <begin position="184"/>
        <end position="206"/>
    </location>
</feature>
<dbReference type="PROSITE" id="PS00379">
    <property type="entry name" value="CDP_ALCOHOL_P_TRANSF"/>
    <property type="match status" value="1"/>
</dbReference>
<evidence type="ECO:0000256" key="6">
    <source>
        <dbReference type="ARBA" id="ARBA00022989"/>
    </source>
</evidence>
<keyword evidence="5 14" id="KW-0812">Transmembrane</keyword>
<sequence>MSDVDQDPVTRPVSPRQPTPPTPATVPARPSAWNLANTLTVLRILLVPVFAWLLLAHGGTSTTQRLGAFAVFAVAAITDKIDGDLARRRNSVTDFGKVADPIADKALTGTALVGLSLVGVVPWWVTVVIVVREVAVTVMRFVVIRHGVMPASRGGKVKTVLQAAALGLLVFPPHAVPFDAVLSLVAHVLLAAALVVTVVTGVDYAVKAHILRRTSARAVAKRAAREAAREQRRQP</sequence>
<dbReference type="NCBIfam" id="TIGR00560">
    <property type="entry name" value="pgsA"/>
    <property type="match status" value="1"/>
</dbReference>
<evidence type="ECO:0000313" key="16">
    <source>
        <dbReference type="Proteomes" id="UP000317893"/>
    </source>
</evidence>
<feature type="transmembrane region" description="Helical" evidence="14">
    <location>
        <begin position="155"/>
        <end position="172"/>
    </location>
</feature>
<evidence type="ECO:0000256" key="2">
    <source>
        <dbReference type="ARBA" id="ARBA00010441"/>
    </source>
</evidence>
<feature type="transmembrane region" description="Helical" evidence="14">
    <location>
        <begin position="35"/>
        <end position="55"/>
    </location>
</feature>
<feature type="region of interest" description="Disordered" evidence="13">
    <location>
        <begin position="1"/>
        <end position="27"/>
    </location>
</feature>
<keyword evidence="6 14" id="KW-1133">Transmembrane helix</keyword>
<protein>
    <recommendedName>
        <fullName evidence="11">CDP-diacylglycerol--glycerol-3-phosphate 3-phosphatidyltransferase</fullName>
        <ecNumber evidence="11">2.7.8.5</ecNumber>
    </recommendedName>
</protein>
<comment type="similarity">
    <text evidence="2 12">Belongs to the CDP-alcohol phosphatidyltransferase class-I family.</text>
</comment>
<keyword evidence="9" id="KW-0594">Phospholipid biosynthesis</keyword>
<evidence type="ECO:0000256" key="7">
    <source>
        <dbReference type="ARBA" id="ARBA00023098"/>
    </source>
</evidence>
<keyword evidence="7" id="KW-0443">Lipid metabolism</keyword>
<dbReference type="AlphaFoldDB" id="A0A542E3Z3"/>
<evidence type="ECO:0000256" key="10">
    <source>
        <dbReference type="ARBA" id="ARBA00023264"/>
    </source>
</evidence>
<dbReference type="OrthoDB" id="9796672at2"/>
<dbReference type="PANTHER" id="PTHR14269:SF52">
    <property type="entry name" value="PHOSPHATIDYLGLYCEROPHOSPHATE SYNTHASE-RELATED"/>
    <property type="match status" value="1"/>
</dbReference>
<dbReference type="InterPro" id="IPR004570">
    <property type="entry name" value="Phosphatidylglycerol_P_synth"/>
</dbReference>
<reference evidence="15 16" key="1">
    <citation type="submission" date="2019-06" db="EMBL/GenBank/DDBJ databases">
        <title>Sequencing the genomes of 1000 actinobacteria strains.</title>
        <authorList>
            <person name="Klenk H.-P."/>
        </authorList>
    </citation>
    <scope>NUCLEOTIDE SEQUENCE [LARGE SCALE GENOMIC DNA]</scope>
    <source>
        <strain evidence="15 16">DSM 18607</strain>
    </source>
</reference>
<dbReference type="PANTHER" id="PTHR14269">
    <property type="entry name" value="CDP-DIACYLGLYCEROL--GLYCEROL-3-PHOSPHATE 3-PHOSPHATIDYLTRANSFERASE-RELATED"/>
    <property type="match status" value="1"/>
</dbReference>
<dbReference type="InterPro" id="IPR043130">
    <property type="entry name" value="CDP-OH_PTrfase_TM_dom"/>
</dbReference>
<dbReference type="GO" id="GO:0016020">
    <property type="term" value="C:membrane"/>
    <property type="evidence" value="ECO:0007669"/>
    <property type="project" value="UniProtKB-SubCell"/>
</dbReference>
<dbReference type="Proteomes" id="UP000317893">
    <property type="component" value="Unassembled WGS sequence"/>
</dbReference>
<dbReference type="InterPro" id="IPR050324">
    <property type="entry name" value="CDP-alcohol_PTase-I"/>
</dbReference>
<evidence type="ECO:0000256" key="1">
    <source>
        <dbReference type="ARBA" id="ARBA00004141"/>
    </source>
</evidence>
<dbReference type="GO" id="GO:0008444">
    <property type="term" value="F:CDP-diacylglycerol-glycerol-3-phosphate 3-phosphatidyltransferase activity"/>
    <property type="evidence" value="ECO:0007669"/>
    <property type="project" value="UniProtKB-UniRule"/>
</dbReference>
<evidence type="ECO:0000256" key="13">
    <source>
        <dbReference type="SAM" id="MobiDB-lite"/>
    </source>
</evidence>
<keyword evidence="10" id="KW-1208">Phospholipid metabolism</keyword>
<keyword evidence="3" id="KW-0444">Lipid biosynthesis</keyword>
<comment type="caution">
    <text evidence="15">The sequence shown here is derived from an EMBL/GenBank/DDBJ whole genome shotgun (WGS) entry which is preliminary data.</text>
</comment>
<evidence type="ECO:0000256" key="4">
    <source>
        <dbReference type="ARBA" id="ARBA00022679"/>
    </source>
</evidence>
<dbReference type="Pfam" id="PF01066">
    <property type="entry name" value="CDP-OH_P_transf"/>
    <property type="match status" value="1"/>
</dbReference>
<evidence type="ECO:0000256" key="5">
    <source>
        <dbReference type="ARBA" id="ARBA00022692"/>
    </source>
</evidence>
<evidence type="ECO:0000256" key="12">
    <source>
        <dbReference type="RuleBase" id="RU003750"/>
    </source>
</evidence>
<comment type="subcellular location">
    <subcellularLocation>
        <location evidence="1">Membrane</location>
        <topology evidence="1">Multi-pass membrane protein</topology>
    </subcellularLocation>
</comment>
<name>A0A542E3Z3_9MICO</name>
<dbReference type="GO" id="GO:0046474">
    <property type="term" value="P:glycerophospholipid biosynthetic process"/>
    <property type="evidence" value="ECO:0007669"/>
    <property type="project" value="TreeGrafter"/>
</dbReference>
<evidence type="ECO:0000256" key="11">
    <source>
        <dbReference type="NCBIfam" id="TIGR00560"/>
    </source>
</evidence>
<gene>
    <name evidence="15" type="ORF">FB458_3180</name>
</gene>
<dbReference type="EC" id="2.7.8.5" evidence="11"/>
<evidence type="ECO:0000256" key="8">
    <source>
        <dbReference type="ARBA" id="ARBA00023136"/>
    </source>
</evidence>
<evidence type="ECO:0000313" key="15">
    <source>
        <dbReference type="EMBL" id="TQJ10062.1"/>
    </source>
</evidence>
<dbReference type="InterPro" id="IPR048254">
    <property type="entry name" value="CDP_ALCOHOL_P_TRANSF_CS"/>
</dbReference>
<dbReference type="RefSeq" id="WP_141849336.1">
    <property type="nucleotide sequence ID" value="NZ_BAAAPR010000001.1"/>
</dbReference>
<feature type="compositionally biased region" description="Pro residues" evidence="13">
    <location>
        <begin position="15"/>
        <end position="24"/>
    </location>
</feature>
<keyword evidence="4 12" id="KW-0808">Transferase</keyword>
<dbReference type="UniPathway" id="UPA00085"/>
<dbReference type="InterPro" id="IPR000462">
    <property type="entry name" value="CDP-OH_P_trans"/>
</dbReference>
<dbReference type="EMBL" id="VFMN01000001">
    <property type="protein sequence ID" value="TQJ10062.1"/>
    <property type="molecule type" value="Genomic_DNA"/>
</dbReference>